<evidence type="ECO:0000256" key="3">
    <source>
        <dbReference type="PIRSR" id="PIRSR004848-1"/>
    </source>
</evidence>
<dbReference type="CDD" id="cd06824">
    <property type="entry name" value="PLPDE_III_Yggs_like"/>
    <property type="match status" value="1"/>
</dbReference>
<name>A0A5E4WS15_9BURK</name>
<dbReference type="PANTHER" id="PTHR10146">
    <property type="entry name" value="PROLINE SYNTHETASE CO-TRANSCRIBED BACTERIAL HOMOLOG PROTEIN"/>
    <property type="match status" value="1"/>
</dbReference>
<protein>
    <recommendedName>
        <fullName evidence="2">Pyridoxal phosphate homeostasis protein</fullName>
        <shortName evidence="2">PLP homeostasis protein</shortName>
    </recommendedName>
</protein>
<dbReference type="PANTHER" id="PTHR10146:SF14">
    <property type="entry name" value="PYRIDOXAL PHOSPHATE HOMEOSTASIS PROTEIN"/>
    <property type="match status" value="1"/>
</dbReference>
<dbReference type="InterPro" id="IPR001608">
    <property type="entry name" value="Ala_racemase_N"/>
</dbReference>
<dbReference type="Proteomes" id="UP000366945">
    <property type="component" value="Unassembled WGS sequence"/>
</dbReference>
<dbReference type="PROSITE" id="PS01211">
    <property type="entry name" value="UPF0001"/>
    <property type="match status" value="1"/>
</dbReference>
<feature type="domain" description="Alanine racemase N-terminal" evidence="5">
    <location>
        <begin position="8"/>
        <end position="231"/>
    </location>
</feature>
<evidence type="ECO:0000256" key="2">
    <source>
        <dbReference type="HAMAP-Rule" id="MF_02087"/>
    </source>
</evidence>
<evidence type="ECO:0000313" key="6">
    <source>
        <dbReference type="EMBL" id="VVE26569.1"/>
    </source>
</evidence>
<comment type="function">
    <text evidence="2">Pyridoxal 5'-phosphate (PLP)-binding protein, which is involved in PLP homeostasis.</text>
</comment>
<organism evidence="6 7">
    <name type="scientific">Pandoraea pneumonica</name>
    <dbReference type="NCBI Taxonomy" id="2508299"/>
    <lineage>
        <taxon>Bacteria</taxon>
        <taxon>Pseudomonadati</taxon>
        <taxon>Pseudomonadota</taxon>
        <taxon>Betaproteobacteria</taxon>
        <taxon>Burkholderiales</taxon>
        <taxon>Burkholderiaceae</taxon>
        <taxon>Pandoraea</taxon>
    </lineage>
</organism>
<dbReference type="GeneID" id="300405434"/>
<dbReference type="InterPro" id="IPR029066">
    <property type="entry name" value="PLP-binding_barrel"/>
</dbReference>
<dbReference type="NCBIfam" id="TIGR00044">
    <property type="entry name" value="YggS family pyridoxal phosphate-dependent enzyme"/>
    <property type="match status" value="1"/>
</dbReference>
<dbReference type="FunFam" id="3.20.20.10:FF:000018">
    <property type="entry name" value="Pyridoxal phosphate homeostasis protein"/>
    <property type="match status" value="1"/>
</dbReference>
<dbReference type="HAMAP" id="MF_02087">
    <property type="entry name" value="PLP_homeostasis"/>
    <property type="match status" value="1"/>
</dbReference>
<accession>A0A5E4WS15</accession>
<dbReference type="Gene3D" id="3.20.20.10">
    <property type="entry name" value="Alanine racemase"/>
    <property type="match status" value="1"/>
</dbReference>
<comment type="cofactor">
    <cofactor evidence="3">
        <name>pyridoxal 5'-phosphate</name>
        <dbReference type="ChEBI" id="CHEBI:597326"/>
    </cofactor>
</comment>
<dbReference type="SUPFAM" id="SSF51419">
    <property type="entry name" value="PLP-binding barrel"/>
    <property type="match status" value="1"/>
</dbReference>
<dbReference type="InterPro" id="IPR011078">
    <property type="entry name" value="PyrdxlP_homeostasis"/>
</dbReference>
<keyword evidence="1 2" id="KW-0663">Pyridoxal phosphate</keyword>
<comment type="similarity">
    <text evidence="2 4">Belongs to the pyridoxal phosphate-binding protein YggS/PROSC family.</text>
</comment>
<dbReference type="AlphaFoldDB" id="A0A5E4WS15"/>
<sequence>MSTIASHLDAVLSRIAQATADAARPAGSVQLLAVSKTFGPDAVREAIAAGQRAFGENYVQEALDKIAALAGETVDGKPLEWHFIGPLQSNKTRPVAEHFAWVHSVDRLKIAERLSAQRPAGMPPLQVCLQVNISGEATKSGVLPAEVPGTARAIAALPNLTLRGLMAIPEPEDDPVRQRAPLRAMRELFDALRADGLALDTLSMGMSGDLEAAIAEGATMVRIGTAIFGARDYGSHA</sequence>
<proteinExistence type="inferred from homology"/>
<dbReference type="OrthoDB" id="9804072at2"/>
<gene>
    <name evidence="6" type="ORF">PPN31114_03424</name>
</gene>
<evidence type="ECO:0000256" key="1">
    <source>
        <dbReference type="ARBA" id="ARBA00022898"/>
    </source>
</evidence>
<keyword evidence="7" id="KW-1185">Reference proteome</keyword>
<evidence type="ECO:0000256" key="4">
    <source>
        <dbReference type="RuleBase" id="RU004514"/>
    </source>
</evidence>
<dbReference type="RefSeq" id="WP_150680684.1">
    <property type="nucleotide sequence ID" value="NZ_CABPSK010000003.1"/>
</dbReference>
<reference evidence="6 7" key="1">
    <citation type="submission" date="2019-08" db="EMBL/GenBank/DDBJ databases">
        <authorList>
            <person name="Peeters C."/>
        </authorList>
    </citation>
    <scope>NUCLEOTIDE SEQUENCE [LARGE SCALE GENOMIC DNA]</scope>
    <source>
        <strain evidence="6 7">LMG 31114</strain>
    </source>
</reference>
<dbReference type="EMBL" id="CABPSK010000003">
    <property type="protein sequence ID" value="VVE26569.1"/>
    <property type="molecule type" value="Genomic_DNA"/>
</dbReference>
<dbReference type="GO" id="GO:0030170">
    <property type="term" value="F:pyridoxal phosphate binding"/>
    <property type="evidence" value="ECO:0007669"/>
    <property type="project" value="UniProtKB-UniRule"/>
</dbReference>
<evidence type="ECO:0000313" key="7">
    <source>
        <dbReference type="Proteomes" id="UP000366945"/>
    </source>
</evidence>
<dbReference type="Pfam" id="PF01168">
    <property type="entry name" value="Ala_racemase_N"/>
    <property type="match status" value="1"/>
</dbReference>
<feature type="modified residue" description="N6-(pyridoxal phosphate)lysine" evidence="2 3">
    <location>
        <position position="36"/>
    </location>
</feature>
<dbReference type="PIRSF" id="PIRSF004848">
    <property type="entry name" value="YBL036c_PLPDEIII"/>
    <property type="match status" value="1"/>
</dbReference>
<evidence type="ECO:0000259" key="5">
    <source>
        <dbReference type="Pfam" id="PF01168"/>
    </source>
</evidence>